<gene>
    <name evidence="2" type="ORF">AMON00008_LOCUS26841</name>
</gene>
<evidence type="ECO:0000313" key="2">
    <source>
        <dbReference type="EMBL" id="CAE4596389.1"/>
    </source>
</evidence>
<feature type="region of interest" description="Disordered" evidence="1">
    <location>
        <begin position="301"/>
        <end position="320"/>
    </location>
</feature>
<feature type="compositionally biased region" description="Acidic residues" evidence="1">
    <location>
        <begin position="488"/>
        <end position="498"/>
    </location>
</feature>
<feature type="compositionally biased region" description="Low complexity" evidence="1">
    <location>
        <begin position="715"/>
        <end position="748"/>
    </location>
</feature>
<dbReference type="EMBL" id="HBNR01038814">
    <property type="protein sequence ID" value="CAE4596389.1"/>
    <property type="molecule type" value="Transcribed_RNA"/>
</dbReference>
<organism evidence="2">
    <name type="scientific">Alexandrium monilatum</name>
    <dbReference type="NCBI Taxonomy" id="311494"/>
    <lineage>
        <taxon>Eukaryota</taxon>
        <taxon>Sar</taxon>
        <taxon>Alveolata</taxon>
        <taxon>Dinophyceae</taxon>
        <taxon>Gonyaulacales</taxon>
        <taxon>Pyrocystaceae</taxon>
        <taxon>Alexandrium</taxon>
    </lineage>
</organism>
<proteinExistence type="predicted"/>
<protein>
    <submittedName>
        <fullName evidence="2">Uncharacterized protein</fullName>
    </submittedName>
</protein>
<feature type="compositionally biased region" description="Basic and acidic residues" evidence="1">
    <location>
        <begin position="509"/>
        <end position="534"/>
    </location>
</feature>
<feature type="compositionally biased region" description="Low complexity" evidence="1">
    <location>
        <begin position="37"/>
        <end position="48"/>
    </location>
</feature>
<feature type="compositionally biased region" description="Basic and acidic residues" evidence="1">
    <location>
        <begin position="175"/>
        <end position="188"/>
    </location>
</feature>
<sequence length="859" mass="91375">MAQAASVRAHQGGRSGFARGRPGRASEGAPFHAPDLAGTAPGTTAPATSSDVHLGARGRGARLKRKASYDAHAAGDYEGYYDADENWWDDHKWEDNQYGGYDVGMGYYDEYEALNEMEFFEIDLHSMVFTLDESLEPQDLYVGLEFEEKSMLFVLDDADIDEQSPAAWRSQPMKIHPEPQVRTERKDPASSAPPRRLEVSDAAALTPVAAGSAAAASAAAAGYTGQSASAAATGATTPALPLGLFPSAGGLATSPGAGLAGQQDATTAPVAATALPQPGSPARQASGDSVVADEPIQPQLQAVSSPGAPANSLRAPGQAAATAAQSPKIVISNSQLEHLKQKMQALKQRCLPAVQEEEPPAAAEEPPPAAAAAPAAAPQPARRLSHRASGSPPPPRCPGGHVLKIFLTPQDGWWCSVCKSPHPKNSAFSGCRKCDYDECENCTRKKRPGRRSSRDRGSSPRATRRGSSPSSLAGSPRRGVTSRRMASPEDEEEEEEDPTASASASPPRRRGEDQRRRGEGRHEESRRGYEEGSRRGLQRRKETRHGGSSRREASARAASGRHRSDDDASSQEEEQHRPAREVRRTKKDPRLVPREKRPVPAPERWDPRDRREAEDRPLAQQQSPPRKAAPHQRREADGAVGSTSRGEAAPRKRRDSDAGGAVREAGTRRRQAPPEDRHAPLPPSDEASGSEEPPPKKGRAANALAMSLADELPQRGVGSSGSRAVSLTRAARAPVSEPSSPSPAAEDSAGGGAPRRQRRWPRSSPETPGEEGSRPARRVTEAPARPARGQGNDFLQRVLRANAKQAKKGTGSGAAAKESPGDLSDGPGPGRSERIGGPPGIRKALVDFASQGDRKSRRV</sequence>
<feature type="region of interest" description="Disordered" evidence="1">
    <location>
        <begin position="353"/>
        <end position="397"/>
    </location>
</feature>
<feature type="compositionally biased region" description="Basic and acidic residues" evidence="1">
    <location>
        <begin position="648"/>
        <end position="657"/>
    </location>
</feature>
<feature type="compositionally biased region" description="Low complexity" evidence="1">
    <location>
        <begin position="360"/>
        <end position="381"/>
    </location>
</feature>
<feature type="region of interest" description="Disordered" evidence="1">
    <location>
        <begin position="1"/>
        <end position="56"/>
    </location>
</feature>
<accession>A0A7S4QXH7</accession>
<feature type="region of interest" description="Disordered" evidence="1">
    <location>
        <begin position="164"/>
        <end position="197"/>
    </location>
</feature>
<name>A0A7S4QXH7_9DINO</name>
<feature type="region of interest" description="Disordered" evidence="1">
    <location>
        <begin position="442"/>
        <end position="859"/>
    </location>
</feature>
<feature type="compositionally biased region" description="Low complexity" evidence="1">
    <location>
        <begin position="813"/>
        <end position="826"/>
    </location>
</feature>
<feature type="compositionally biased region" description="Basic and acidic residues" evidence="1">
    <location>
        <begin position="771"/>
        <end position="780"/>
    </location>
</feature>
<evidence type="ECO:0000256" key="1">
    <source>
        <dbReference type="SAM" id="MobiDB-lite"/>
    </source>
</evidence>
<dbReference type="AlphaFoldDB" id="A0A7S4QXH7"/>
<reference evidence="2" key="1">
    <citation type="submission" date="2021-01" db="EMBL/GenBank/DDBJ databases">
        <authorList>
            <person name="Corre E."/>
            <person name="Pelletier E."/>
            <person name="Niang G."/>
            <person name="Scheremetjew M."/>
            <person name="Finn R."/>
            <person name="Kale V."/>
            <person name="Holt S."/>
            <person name="Cochrane G."/>
            <person name="Meng A."/>
            <person name="Brown T."/>
            <person name="Cohen L."/>
        </authorList>
    </citation>
    <scope>NUCLEOTIDE SEQUENCE</scope>
    <source>
        <strain evidence="2">CCMP3105</strain>
    </source>
</reference>
<feature type="compositionally biased region" description="Basic and acidic residues" evidence="1">
    <location>
        <begin position="573"/>
        <end position="617"/>
    </location>
</feature>